<proteinExistence type="predicted"/>
<accession>A0A0R2IP60</accession>
<keyword evidence="7 8" id="KW-0472">Membrane</keyword>
<name>A0A0R2IP60_9LACO</name>
<evidence type="ECO:0000256" key="4">
    <source>
        <dbReference type="ARBA" id="ARBA00022692"/>
    </source>
</evidence>
<dbReference type="InterPro" id="IPR017541">
    <property type="entry name" value="Exosort-XrtG"/>
</dbReference>
<keyword evidence="3" id="KW-0645">Protease</keyword>
<dbReference type="EMBL" id="JQBR01000003">
    <property type="protein sequence ID" value="KRN66881.1"/>
    <property type="molecule type" value="Genomic_DNA"/>
</dbReference>
<evidence type="ECO:0000313" key="10">
    <source>
        <dbReference type="Proteomes" id="UP000051568"/>
    </source>
</evidence>
<dbReference type="OrthoDB" id="1915311at2"/>
<feature type="transmembrane region" description="Helical" evidence="8">
    <location>
        <begin position="47"/>
        <end position="66"/>
    </location>
</feature>
<evidence type="ECO:0000256" key="1">
    <source>
        <dbReference type="ARBA" id="ARBA00004651"/>
    </source>
</evidence>
<dbReference type="AlphaFoldDB" id="A0A0R2IP60"/>
<dbReference type="NCBIfam" id="TIGR03110">
    <property type="entry name" value="exosort_Gpos"/>
    <property type="match status" value="1"/>
</dbReference>
<evidence type="ECO:0000256" key="6">
    <source>
        <dbReference type="ARBA" id="ARBA00022989"/>
    </source>
</evidence>
<dbReference type="GO" id="GO:0008233">
    <property type="term" value="F:peptidase activity"/>
    <property type="evidence" value="ECO:0007669"/>
    <property type="project" value="UniProtKB-KW"/>
</dbReference>
<protein>
    <recommendedName>
        <fullName evidence="11">Exosortase family protein XrtG</fullName>
    </recommendedName>
</protein>
<keyword evidence="6 8" id="KW-1133">Transmembrane helix</keyword>
<dbReference type="GO" id="GO:0005886">
    <property type="term" value="C:plasma membrane"/>
    <property type="evidence" value="ECO:0007669"/>
    <property type="project" value="UniProtKB-SubCell"/>
</dbReference>
<evidence type="ECO:0008006" key="11">
    <source>
        <dbReference type="Google" id="ProtNLM"/>
    </source>
</evidence>
<evidence type="ECO:0000256" key="8">
    <source>
        <dbReference type="SAM" id="Phobius"/>
    </source>
</evidence>
<sequence length="203" mass="23457">MNIYQIIGAIIWLYVISVLKRANLSAFFFIVGSVGLFFILITLSDPYWVWFFTHAVMHGIGWFGSLTHMSEIMPKYGLVSINNSTSPVMMAIDYECSGIIETSAFISMVVFFPLYNNFEKIFFSIVGTLWIYVANIIRLATVVVIVHFGGGNLFFLAHTILGRLVFYVLVIMLYYNVFTYSQISHSLYRNFKTHIQRFRFRKG</sequence>
<gene>
    <name evidence="9" type="ORF">IV80_GL000970</name>
</gene>
<comment type="caution">
    <text evidence="9">The sequence shown here is derived from an EMBL/GenBank/DDBJ whole genome shotgun (WGS) entry which is preliminary data.</text>
</comment>
<feature type="transmembrane region" description="Helical" evidence="8">
    <location>
        <begin position="153"/>
        <end position="175"/>
    </location>
</feature>
<keyword evidence="5" id="KW-0378">Hydrolase</keyword>
<dbReference type="STRING" id="319652.IV80_GL000970"/>
<dbReference type="NCBIfam" id="TIGR04178">
    <property type="entry name" value="exo_archaeo"/>
    <property type="match status" value="1"/>
</dbReference>
<dbReference type="RefSeq" id="WP_057749510.1">
    <property type="nucleotide sequence ID" value="NZ_BJVH01000014.1"/>
</dbReference>
<feature type="transmembrane region" description="Helical" evidence="8">
    <location>
        <begin position="121"/>
        <end position="146"/>
    </location>
</feature>
<organism evidence="9 10">
    <name type="scientific">Pediococcus cellicola</name>
    <dbReference type="NCBI Taxonomy" id="319652"/>
    <lineage>
        <taxon>Bacteria</taxon>
        <taxon>Bacillati</taxon>
        <taxon>Bacillota</taxon>
        <taxon>Bacilli</taxon>
        <taxon>Lactobacillales</taxon>
        <taxon>Lactobacillaceae</taxon>
        <taxon>Pediococcus</taxon>
    </lineage>
</organism>
<dbReference type="GO" id="GO:0006508">
    <property type="term" value="P:proteolysis"/>
    <property type="evidence" value="ECO:0007669"/>
    <property type="project" value="UniProtKB-KW"/>
</dbReference>
<evidence type="ECO:0000256" key="2">
    <source>
        <dbReference type="ARBA" id="ARBA00022475"/>
    </source>
</evidence>
<keyword evidence="10" id="KW-1185">Reference proteome</keyword>
<comment type="subcellular location">
    <subcellularLocation>
        <location evidence="1">Cell membrane</location>
        <topology evidence="1">Multi-pass membrane protein</topology>
    </subcellularLocation>
</comment>
<dbReference type="Proteomes" id="UP000051568">
    <property type="component" value="Unassembled WGS sequence"/>
</dbReference>
<evidence type="ECO:0000256" key="3">
    <source>
        <dbReference type="ARBA" id="ARBA00022670"/>
    </source>
</evidence>
<evidence type="ECO:0000256" key="5">
    <source>
        <dbReference type="ARBA" id="ARBA00022801"/>
    </source>
</evidence>
<evidence type="ECO:0000256" key="7">
    <source>
        <dbReference type="ARBA" id="ARBA00023136"/>
    </source>
</evidence>
<reference evidence="9 10" key="1">
    <citation type="journal article" date="2015" name="Genome Announc.">
        <title>Expanding the biotechnology potential of lactobacilli through comparative genomics of 213 strains and associated genera.</title>
        <authorList>
            <person name="Sun Z."/>
            <person name="Harris H.M."/>
            <person name="McCann A."/>
            <person name="Guo C."/>
            <person name="Argimon S."/>
            <person name="Zhang W."/>
            <person name="Yang X."/>
            <person name="Jeffery I.B."/>
            <person name="Cooney J.C."/>
            <person name="Kagawa T.F."/>
            <person name="Liu W."/>
            <person name="Song Y."/>
            <person name="Salvetti E."/>
            <person name="Wrobel A."/>
            <person name="Rasinkangas P."/>
            <person name="Parkhill J."/>
            <person name="Rea M.C."/>
            <person name="O'Sullivan O."/>
            <person name="Ritari J."/>
            <person name="Douillard F.P."/>
            <person name="Paul Ross R."/>
            <person name="Yang R."/>
            <person name="Briner A.E."/>
            <person name="Felis G.E."/>
            <person name="de Vos W.M."/>
            <person name="Barrangou R."/>
            <person name="Klaenhammer T.R."/>
            <person name="Caufield P.W."/>
            <person name="Cui Y."/>
            <person name="Zhang H."/>
            <person name="O'Toole P.W."/>
        </authorList>
    </citation>
    <scope>NUCLEOTIDE SEQUENCE [LARGE SCALE GENOMIC DNA]</scope>
    <source>
        <strain evidence="9 10">DSM 17757</strain>
    </source>
</reference>
<dbReference type="PATRIC" id="fig|319652.3.peg.976"/>
<dbReference type="InterPro" id="IPR026392">
    <property type="entry name" value="Exo/Archaeosortase_dom"/>
</dbReference>
<keyword evidence="2" id="KW-1003">Cell membrane</keyword>
<evidence type="ECO:0000313" key="9">
    <source>
        <dbReference type="EMBL" id="KRN66881.1"/>
    </source>
</evidence>
<keyword evidence="4 8" id="KW-0812">Transmembrane</keyword>
<feature type="transmembrane region" description="Helical" evidence="8">
    <location>
        <begin position="21"/>
        <end position="41"/>
    </location>
</feature>